<dbReference type="EMBL" id="PVZF01000006">
    <property type="protein sequence ID" value="PRY14570.1"/>
    <property type="molecule type" value="Genomic_DNA"/>
</dbReference>
<organism evidence="3 4">
    <name type="scientific">Kineococcus rhizosphaerae</name>
    <dbReference type="NCBI Taxonomy" id="559628"/>
    <lineage>
        <taxon>Bacteria</taxon>
        <taxon>Bacillati</taxon>
        <taxon>Actinomycetota</taxon>
        <taxon>Actinomycetes</taxon>
        <taxon>Kineosporiales</taxon>
        <taxon>Kineosporiaceae</taxon>
        <taxon>Kineococcus</taxon>
    </lineage>
</organism>
<dbReference type="InterPro" id="IPR005531">
    <property type="entry name" value="Asp23"/>
</dbReference>
<name>A0A2T0R3I7_9ACTN</name>
<feature type="compositionally biased region" description="Low complexity" evidence="2">
    <location>
        <begin position="1"/>
        <end position="16"/>
    </location>
</feature>
<protein>
    <submittedName>
        <fullName evidence="3">Putative alkaline shock family protein YloU</fullName>
    </submittedName>
</protein>
<proteinExistence type="inferred from homology"/>
<reference evidence="3 4" key="1">
    <citation type="submission" date="2018-03" db="EMBL/GenBank/DDBJ databases">
        <title>Genomic Encyclopedia of Archaeal and Bacterial Type Strains, Phase II (KMG-II): from individual species to whole genera.</title>
        <authorList>
            <person name="Goeker M."/>
        </authorList>
    </citation>
    <scope>NUCLEOTIDE SEQUENCE [LARGE SCALE GENOMIC DNA]</scope>
    <source>
        <strain evidence="3 4">DSM 19711</strain>
    </source>
</reference>
<dbReference type="Pfam" id="PF03780">
    <property type="entry name" value="Asp23"/>
    <property type="match status" value="1"/>
</dbReference>
<comment type="similarity">
    <text evidence="1">Belongs to the asp23 family.</text>
</comment>
<dbReference type="Proteomes" id="UP000238083">
    <property type="component" value="Unassembled WGS sequence"/>
</dbReference>
<dbReference type="OrthoDB" id="9808942at2"/>
<dbReference type="AlphaFoldDB" id="A0A2T0R3I7"/>
<keyword evidence="4" id="KW-1185">Reference proteome</keyword>
<dbReference type="PANTHER" id="PTHR34297">
    <property type="entry name" value="HYPOTHETICAL CYTOSOLIC PROTEIN-RELATED"/>
    <property type="match status" value="1"/>
</dbReference>
<accession>A0A2T0R3I7</accession>
<evidence type="ECO:0000313" key="3">
    <source>
        <dbReference type="EMBL" id="PRY14570.1"/>
    </source>
</evidence>
<evidence type="ECO:0000313" key="4">
    <source>
        <dbReference type="Proteomes" id="UP000238083"/>
    </source>
</evidence>
<comment type="caution">
    <text evidence="3">The sequence shown here is derived from an EMBL/GenBank/DDBJ whole genome shotgun (WGS) entry which is preliminary data.</text>
</comment>
<evidence type="ECO:0000256" key="1">
    <source>
        <dbReference type="ARBA" id="ARBA00005721"/>
    </source>
</evidence>
<dbReference type="PANTHER" id="PTHR34297:SF3">
    <property type="entry name" value="ALKALINE SHOCK PROTEIN 23"/>
    <property type="match status" value="1"/>
</dbReference>
<sequence>MADTTATTTRPTAAGTGTPGLGNGLGNASRTGTGNGLGSDHGSTTIADTVVSKIAGIAAGDVSGVHALGGGAARAVGALRERIPGGRVNRAQGVSVEVGERQAAIDIELIAEYGVPIADLTAAVRRNVIASVERMTGLEVTEVNLEVSDIHLPEDDEDTEKPTARVQ</sequence>
<feature type="region of interest" description="Disordered" evidence="2">
    <location>
        <begin position="1"/>
        <end position="40"/>
    </location>
</feature>
<dbReference type="RefSeq" id="WP_106211011.1">
    <property type="nucleotide sequence ID" value="NZ_PVZF01000006.1"/>
</dbReference>
<evidence type="ECO:0000256" key="2">
    <source>
        <dbReference type="SAM" id="MobiDB-lite"/>
    </source>
</evidence>
<gene>
    <name evidence="3" type="ORF">CLV37_106128</name>
</gene>